<dbReference type="PROSITE" id="PS50888">
    <property type="entry name" value="BHLH"/>
    <property type="match status" value="1"/>
</dbReference>
<dbReference type="InterPro" id="IPR036638">
    <property type="entry name" value="HLH_DNA-bd_sf"/>
</dbReference>
<comment type="caution">
    <text evidence="3">The sequence shown here is derived from an EMBL/GenBank/DDBJ whole genome shotgun (WGS) entry which is preliminary data.</text>
</comment>
<evidence type="ECO:0000256" key="1">
    <source>
        <dbReference type="SAM" id="MobiDB-lite"/>
    </source>
</evidence>
<feature type="domain" description="BHLH" evidence="2">
    <location>
        <begin position="76"/>
        <end position="128"/>
    </location>
</feature>
<dbReference type="SMART" id="SM00353">
    <property type="entry name" value="HLH"/>
    <property type="match status" value="1"/>
</dbReference>
<dbReference type="EMBL" id="JTDY01000410">
    <property type="protein sequence ID" value="KOB77324.1"/>
    <property type="molecule type" value="Genomic_DNA"/>
</dbReference>
<dbReference type="InterPro" id="IPR011598">
    <property type="entry name" value="bHLH_dom"/>
</dbReference>
<organism evidence="3 4">
    <name type="scientific">Operophtera brumata</name>
    <name type="common">Winter moth</name>
    <name type="synonym">Phalaena brumata</name>
    <dbReference type="NCBI Taxonomy" id="104452"/>
    <lineage>
        <taxon>Eukaryota</taxon>
        <taxon>Metazoa</taxon>
        <taxon>Ecdysozoa</taxon>
        <taxon>Arthropoda</taxon>
        <taxon>Hexapoda</taxon>
        <taxon>Insecta</taxon>
        <taxon>Pterygota</taxon>
        <taxon>Neoptera</taxon>
        <taxon>Endopterygota</taxon>
        <taxon>Lepidoptera</taxon>
        <taxon>Glossata</taxon>
        <taxon>Ditrysia</taxon>
        <taxon>Geometroidea</taxon>
        <taxon>Geometridae</taxon>
        <taxon>Larentiinae</taxon>
        <taxon>Operophtera</taxon>
    </lineage>
</organism>
<keyword evidence="4" id="KW-1185">Reference proteome</keyword>
<gene>
    <name evidence="3" type="ORF">OBRU01_04308</name>
</gene>
<dbReference type="Proteomes" id="UP000037510">
    <property type="component" value="Unassembled WGS sequence"/>
</dbReference>
<name>A0A0L7LPJ8_OPEBR</name>
<dbReference type="AlphaFoldDB" id="A0A0L7LPJ8"/>
<reference evidence="3 4" key="1">
    <citation type="journal article" date="2015" name="Genome Biol. Evol.">
        <title>The genome of winter moth (Operophtera brumata) provides a genomic perspective on sexual dimorphism and phenology.</title>
        <authorList>
            <person name="Derks M.F."/>
            <person name="Smit S."/>
            <person name="Salis L."/>
            <person name="Schijlen E."/>
            <person name="Bossers A."/>
            <person name="Mateman C."/>
            <person name="Pijl A.S."/>
            <person name="de Ridder D."/>
            <person name="Groenen M.A."/>
            <person name="Visser M.E."/>
            <person name="Megens H.J."/>
        </authorList>
    </citation>
    <scope>NUCLEOTIDE SEQUENCE [LARGE SCALE GENOMIC DNA]</scope>
    <source>
        <strain evidence="3">WM2013NL</strain>
        <tissue evidence="3">Head and thorax</tissue>
    </source>
</reference>
<evidence type="ECO:0000313" key="3">
    <source>
        <dbReference type="EMBL" id="KOB77324.1"/>
    </source>
</evidence>
<sequence>MALVKADIEDLHESSPDNSGDGEYMNLMKGEVPFASEKSHIAPHHWAALDNTDNYKEIGSSVTYKLIPMAGDESSSNMQNSPAHERRRRDKINSWIMKLAALVPTCGMPDSASKGGILAKALNQELTEVRKENSTMRNQMSDNCIVYPRNKGQKS</sequence>
<evidence type="ECO:0000259" key="2">
    <source>
        <dbReference type="PROSITE" id="PS50888"/>
    </source>
</evidence>
<dbReference type="STRING" id="104452.A0A0L7LPJ8"/>
<dbReference type="Gene3D" id="4.10.280.10">
    <property type="entry name" value="Helix-loop-helix DNA-binding domain"/>
    <property type="match status" value="1"/>
</dbReference>
<dbReference type="Pfam" id="PF00010">
    <property type="entry name" value="HLH"/>
    <property type="match status" value="1"/>
</dbReference>
<feature type="compositionally biased region" description="Basic and acidic residues" evidence="1">
    <location>
        <begin position="1"/>
        <end position="15"/>
    </location>
</feature>
<dbReference type="SUPFAM" id="SSF47459">
    <property type="entry name" value="HLH, helix-loop-helix DNA-binding domain"/>
    <property type="match status" value="1"/>
</dbReference>
<protein>
    <submittedName>
        <fullName evidence="3">Putative USF</fullName>
    </submittedName>
</protein>
<dbReference type="GO" id="GO:0046983">
    <property type="term" value="F:protein dimerization activity"/>
    <property type="evidence" value="ECO:0007669"/>
    <property type="project" value="InterPro"/>
</dbReference>
<accession>A0A0L7LPJ8</accession>
<evidence type="ECO:0000313" key="4">
    <source>
        <dbReference type="Proteomes" id="UP000037510"/>
    </source>
</evidence>
<proteinExistence type="predicted"/>
<feature type="region of interest" description="Disordered" evidence="1">
    <location>
        <begin position="1"/>
        <end position="23"/>
    </location>
</feature>